<dbReference type="PANTHER" id="PTHR22835">
    <property type="entry name" value="ZINC FINGER FYVE DOMAIN CONTAINING PROTEIN"/>
    <property type="match status" value="1"/>
</dbReference>
<proteinExistence type="inferred from homology"/>
<accession>A0AAE1VZQ8</accession>
<dbReference type="Proteomes" id="UP001289374">
    <property type="component" value="Unassembled WGS sequence"/>
</dbReference>
<comment type="similarity">
    <text evidence="1">Belongs to the 'GDSL' lipolytic enzyme family.</text>
</comment>
<dbReference type="EMBL" id="JACGWL010000626">
    <property type="protein sequence ID" value="KAK4382961.1"/>
    <property type="molecule type" value="Genomic_DNA"/>
</dbReference>
<keyword evidence="3" id="KW-1185">Reference proteome</keyword>
<reference evidence="2" key="1">
    <citation type="submission" date="2020-06" db="EMBL/GenBank/DDBJ databases">
        <authorList>
            <person name="Li T."/>
            <person name="Hu X."/>
            <person name="Zhang T."/>
            <person name="Song X."/>
            <person name="Zhang H."/>
            <person name="Dai N."/>
            <person name="Sheng W."/>
            <person name="Hou X."/>
            <person name="Wei L."/>
        </authorList>
    </citation>
    <scope>NUCLEOTIDE SEQUENCE</scope>
    <source>
        <strain evidence="2">K16</strain>
        <tissue evidence="2">Leaf</tissue>
    </source>
</reference>
<protein>
    <submittedName>
        <fullName evidence="2">Uncharacterized protein</fullName>
    </submittedName>
</protein>
<dbReference type="AlphaFoldDB" id="A0AAE1VZQ8"/>
<comment type="caution">
    <text evidence="2">The sequence shown here is derived from an EMBL/GenBank/DDBJ whole genome shotgun (WGS) entry which is preliminary data.</text>
</comment>
<dbReference type="Gene3D" id="3.40.50.1110">
    <property type="entry name" value="SGNH hydrolase"/>
    <property type="match status" value="1"/>
</dbReference>
<evidence type="ECO:0000313" key="3">
    <source>
        <dbReference type="Proteomes" id="UP001289374"/>
    </source>
</evidence>
<evidence type="ECO:0000313" key="2">
    <source>
        <dbReference type="EMBL" id="KAK4382961.1"/>
    </source>
</evidence>
<dbReference type="PANTHER" id="PTHR22835:SF476">
    <property type="entry name" value="OS06G0160200 PROTEIN"/>
    <property type="match status" value="1"/>
</dbReference>
<name>A0AAE1VZQ8_9LAMI</name>
<gene>
    <name evidence="2" type="ORF">Sango_2821500</name>
</gene>
<organism evidence="2 3">
    <name type="scientific">Sesamum angolense</name>
    <dbReference type="NCBI Taxonomy" id="2727404"/>
    <lineage>
        <taxon>Eukaryota</taxon>
        <taxon>Viridiplantae</taxon>
        <taxon>Streptophyta</taxon>
        <taxon>Embryophyta</taxon>
        <taxon>Tracheophyta</taxon>
        <taxon>Spermatophyta</taxon>
        <taxon>Magnoliopsida</taxon>
        <taxon>eudicotyledons</taxon>
        <taxon>Gunneridae</taxon>
        <taxon>Pentapetalae</taxon>
        <taxon>asterids</taxon>
        <taxon>lamiids</taxon>
        <taxon>Lamiales</taxon>
        <taxon>Pedaliaceae</taxon>
        <taxon>Sesamum</taxon>
    </lineage>
</organism>
<reference evidence="2" key="2">
    <citation type="journal article" date="2024" name="Plant">
        <title>Genomic evolution and insights into agronomic trait innovations of Sesamum species.</title>
        <authorList>
            <person name="Miao H."/>
            <person name="Wang L."/>
            <person name="Qu L."/>
            <person name="Liu H."/>
            <person name="Sun Y."/>
            <person name="Le M."/>
            <person name="Wang Q."/>
            <person name="Wei S."/>
            <person name="Zheng Y."/>
            <person name="Lin W."/>
            <person name="Duan Y."/>
            <person name="Cao H."/>
            <person name="Xiong S."/>
            <person name="Wang X."/>
            <person name="Wei L."/>
            <person name="Li C."/>
            <person name="Ma Q."/>
            <person name="Ju M."/>
            <person name="Zhao R."/>
            <person name="Li G."/>
            <person name="Mu C."/>
            <person name="Tian Q."/>
            <person name="Mei H."/>
            <person name="Zhang T."/>
            <person name="Gao T."/>
            <person name="Zhang H."/>
        </authorList>
    </citation>
    <scope>NUCLEOTIDE SEQUENCE</scope>
    <source>
        <strain evidence="2">K16</strain>
    </source>
</reference>
<sequence>MDTIQKTTGIIMVSHLILTDVINGSQKTPRIIDPIQYSQAENVWKDRPDMYLFHAKCALEAIFNLKDSNYDAGGFYAGFPSLPPPMVRPTSRDQLVDIEAVYQFSWHQVHFATSASPVLRPKTSSYVTGDKPIFLKQTHLVSPLHNLCWPVQHHPCCSCSRLRWIKHKIAAGITNVIKWLANMLKILRKLYLLGGRTFLVLNPLPVCCYSSDSSPNSFDIDSSGCMTSFNNAVKFNSGLKEACKQTRNYLHDGNVMYIDTHSLLLEPLSTPHVMQEIRAFCDYGGGSKYFHREVFCRCTKEINGKKATLSACSDPQNYVSWAGVNLAENAIRLWHMQSLADLTLILHSLANQYRDIQTTR</sequence>
<dbReference type="InterPro" id="IPR036514">
    <property type="entry name" value="SGNH_hydro_sf"/>
</dbReference>
<evidence type="ECO:0000256" key="1">
    <source>
        <dbReference type="ARBA" id="ARBA00008668"/>
    </source>
</evidence>